<dbReference type="EMBL" id="VSRR010000227">
    <property type="protein sequence ID" value="MPC12641.1"/>
    <property type="molecule type" value="Genomic_DNA"/>
</dbReference>
<gene>
    <name evidence="1" type="ORF">E2C01_005345</name>
</gene>
<evidence type="ECO:0000313" key="2">
    <source>
        <dbReference type="Proteomes" id="UP000324222"/>
    </source>
</evidence>
<dbReference type="AlphaFoldDB" id="A0A5B7CUX3"/>
<reference evidence="1 2" key="1">
    <citation type="submission" date="2019-05" db="EMBL/GenBank/DDBJ databases">
        <title>Another draft genome of Portunus trituberculatus and its Hox gene families provides insights of decapod evolution.</title>
        <authorList>
            <person name="Jeong J.-H."/>
            <person name="Song I."/>
            <person name="Kim S."/>
            <person name="Choi T."/>
            <person name="Kim D."/>
            <person name="Ryu S."/>
            <person name="Kim W."/>
        </authorList>
    </citation>
    <scope>NUCLEOTIDE SEQUENCE [LARGE SCALE GENOMIC DNA]</scope>
    <source>
        <tissue evidence="1">Muscle</tissue>
    </source>
</reference>
<protein>
    <submittedName>
        <fullName evidence="1">Uncharacterized protein</fullName>
    </submittedName>
</protein>
<name>A0A5B7CUX3_PORTR</name>
<dbReference type="Proteomes" id="UP000324222">
    <property type="component" value="Unassembled WGS sequence"/>
</dbReference>
<sequence>MPLAILTCLASRVFEVAEGGCAPLGFGMESKDETAVKREGIAEPQIDNTQERPTILWITKAKRTDTSASCGLDAVTAAAAIDGRRTQLMPLGVYMEGVEIEERSLTRAPLRGEDSSGNSFSTLPLCHILQDVTNYGIPAPVFRSSEELPARHVLRRHLYYNLSKCSSLLLMVGETVSVQALLVKQVSATRPER</sequence>
<comment type="caution">
    <text evidence="1">The sequence shown here is derived from an EMBL/GenBank/DDBJ whole genome shotgun (WGS) entry which is preliminary data.</text>
</comment>
<keyword evidence="2" id="KW-1185">Reference proteome</keyword>
<organism evidence="1 2">
    <name type="scientific">Portunus trituberculatus</name>
    <name type="common">Swimming crab</name>
    <name type="synonym">Neptunus trituberculatus</name>
    <dbReference type="NCBI Taxonomy" id="210409"/>
    <lineage>
        <taxon>Eukaryota</taxon>
        <taxon>Metazoa</taxon>
        <taxon>Ecdysozoa</taxon>
        <taxon>Arthropoda</taxon>
        <taxon>Crustacea</taxon>
        <taxon>Multicrustacea</taxon>
        <taxon>Malacostraca</taxon>
        <taxon>Eumalacostraca</taxon>
        <taxon>Eucarida</taxon>
        <taxon>Decapoda</taxon>
        <taxon>Pleocyemata</taxon>
        <taxon>Brachyura</taxon>
        <taxon>Eubrachyura</taxon>
        <taxon>Portunoidea</taxon>
        <taxon>Portunidae</taxon>
        <taxon>Portuninae</taxon>
        <taxon>Portunus</taxon>
    </lineage>
</organism>
<evidence type="ECO:0000313" key="1">
    <source>
        <dbReference type="EMBL" id="MPC12641.1"/>
    </source>
</evidence>
<proteinExistence type="predicted"/>
<accession>A0A5B7CUX3</accession>